<dbReference type="AlphaFoldDB" id="A0A8C8A0Y8"/>
<evidence type="ECO:0000256" key="29">
    <source>
        <dbReference type="ARBA" id="ARBA00053012"/>
    </source>
</evidence>
<keyword evidence="38" id="KW-0732">Signal</keyword>
<comment type="catalytic activity">
    <reaction evidence="24">
        <text>3-methylbutanoyl-CoA + (R)-carnitine = O-3-methylbutanoyl-(R)-carnitine + CoA</text>
        <dbReference type="Rhea" id="RHEA:44984"/>
        <dbReference type="ChEBI" id="CHEBI:16347"/>
        <dbReference type="ChEBI" id="CHEBI:57287"/>
        <dbReference type="ChEBI" id="CHEBI:57345"/>
        <dbReference type="ChEBI" id="CHEBI:70819"/>
    </reaction>
    <physiologicalReaction direction="left-to-right" evidence="24">
        <dbReference type="Rhea" id="RHEA:44985"/>
    </physiologicalReaction>
</comment>
<keyword evidence="7 36" id="KW-0808">Transferase</keyword>
<evidence type="ECO:0000256" key="13">
    <source>
        <dbReference type="ARBA" id="ARBA00023128"/>
    </source>
</evidence>
<evidence type="ECO:0000256" key="26">
    <source>
        <dbReference type="ARBA" id="ARBA00051962"/>
    </source>
</evidence>
<evidence type="ECO:0000256" key="24">
    <source>
        <dbReference type="ARBA" id="ARBA00051554"/>
    </source>
</evidence>
<evidence type="ECO:0000256" key="25">
    <source>
        <dbReference type="ARBA" id="ARBA00051955"/>
    </source>
</evidence>
<keyword evidence="10" id="KW-0276">Fatty acid metabolism</keyword>
<comment type="catalytic activity">
    <reaction evidence="17">
        <text>decanoyl-CoA + (R)-carnitine = O-decanoyl-(R)-carnitine + CoA</text>
        <dbReference type="Rhea" id="RHEA:44828"/>
        <dbReference type="ChEBI" id="CHEBI:16347"/>
        <dbReference type="ChEBI" id="CHEBI:28717"/>
        <dbReference type="ChEBI" id="CHEBI:57287"/>
        <dbReference type="ChEBI" id="CHEBI:61430"/>
    </reaction>
    <physiologicalReaction direction="left-to-right" evidence="17">
        <dbReference type="Rhea" id="RHEA:44829"/>
    </physiologicalReaction>
</comment>
<evidence type="ECO:0000256" key="15">
    <source>
        <dbReference type="ARBA" id="ARBA00023140"/>
    </source>
</evidence>
<dbReference type="InterPro" id="IPR023213">
    <property type="entry name" value="CAT-like_dom_sf"/>
</dbReference>
<feature type="coiled-coil region" evidence="37">
    <location>
        <begin position="483"/>
        <end position="510"/>
    </location>
</feature>
<dbReference type="Pfam" id="PF00755">
    <property type="entry name" value="Carn_acyltransf"/>
    <property type="match status" value="1"/>
</dbReference>
<comment type="catalytic activity">
    <reaction evidence="23">
        <text>2,6-dimethylheptanoyl-CoA + (R)-carnitine = O-2,6-dimethylheptanoyl-(R)-carnitine + CoA</text>
        <dbReference type="Rhea" id="RHEA:45004"/>
        <dbReference type="ChEBI" id="CHEBI:16347"/>
        <dbReference type="ChEBI" id="CHEBI:57287"/>
        <dbReference type="ChEBI" id="CHEBI:84843"/>
        <dbReference type="ChEBI" id="CHEBI:84847"/>
    </reaction>
    <physiologicalReaction direction="left-to-right" evidence="23">
        <dbReference type="Rhea" id="RHEA:45005"/>
    </physiologicalReaction>
</comment>
<dbReference type="InterPro" id="IPR039551">
    <property type="entry name" value="Cho/carn_acyl_trans"/>
</dbReference>
<evidence type="ECO:0000256" key="28">
    <source>
        <dbReference type="ARBA" id="ARBA00052568"/>
    </source>
</evidence>
<keyword evidence="8" id="KW-0999">Mitochondrion inner membrane</keyword>
<dbReference type="EC" id="2.3.1.7" evidence="32"/>
<dbReference type="GO" id="GO:0019254">
    <property type="term" value="P:carnitine metabolic process, CoA-linked"/>
    <property type="evidence" value="ECO:0007669"/>
    <property type="project" value="TreeGrafter"/>
</dbReference>
<keyword evidence="12" id="KW-0443">Lipid metabolism</keyword>
<reference evidence="40" key="1">
    <citation type="submission" date="2025-08" db="UniProtKB">
        <authorList>
            <consortium name="Ensembl"/>
        </authorList>
    </citation>
    <scope>IDENTIFICATION</scope>
</reference>
<comment type="catalytic activity">
    <reaction evidence="25">
        <text>2-methylpropanoyl-CoA + (R)-carnitine = O-isobutanoyl-(R)-carnitine + CoA</text>
        <dbReference type="Rhea" id="RHEA:44988"/>
        <dbReference type="ChEBI" id="CHEBI:16347"/>
        <dbReference type="ChEBI" id="CHEBI:57287"/>
        <dbReference type="ChEBI" id="CHEBI:57338"/>
        <dbReference type="ChEBI" id="CHEBI:84838"/>
    </reaction>
    <physiologicalReaction direction="left-to-right" evidence="25">
        <dbReference type="Rhea" id="RHEA:44989"/>
    </physiologicalReaction>
</comment>
<dbReference type="Gene3D" id="3.30.559.10">
    <property type="entry name" value="Chloramphenicol acetyltransferase-like domain"/>
    <property type="match status" value="1"/>
</dbReference>
<comment type="catalytic activity">
    <reaction evidence="29">
        <text>propanoyl-CoA + (R)-carnitine = O-propanoyl-(R)-carnitine + CoA</text>
        <dbReference type="Rhea" id="RHEA:44976"/>
        <dbReference type="ChEBI" id="CHEBI:16347"/>
        <dbReference type="ChEBI" id="CHEBI:53210"/>
        <dbReference type="ChEBI" id="CHEBI:57287"/>
        <dbReference type="ChEBI" id="CHEBI:57392"/>
    </reaction>
    <physiologicalReaction direction="left-to-right" evidence="29">
        <dbReference type="Rhea" id="RHEA:44977"/>
    </physiologicalReaction>
</comment>
<comment type="subcellular location">
    <subcellularLocation>
        <location evidence="1">Endoplasmic reticulum</location>
    </subcellularLocation>
    <subcellularLocation>
        <location evidence="3">Mitochondrion inner membrane</location>
        <topology evidence="3">Peripheral membrane protein</topology>
        <orientation evidence="3">Matrix side</orientation>
    </subcellularLocation>
    <subcellularLocation>
        <location evidence="2">Peroxisome</location>
    </subcellularLocation>
</comment>
<comment type="catalytic activity">
    <reaction evidence="18">
        <text>2-methylbutanoyl-CoA + (R)-carnitine = O-2-methylbutanoyl-(R)-carnitine + CoA</text>
        <dbReference type="Rhea" id="RHEA:44992"/>
        <dbReference type="ChEBI" id="CHEBI:16347"/>
        <dbReference type="ChEBI" id="CHEBI:57287"/>
        <dbReference type="ChEBI" id="CHEBI:57336"/>
        <dbReference type="ChEBI" id="CHEBI:84840"/>
    </reaction>
    <physiologicalReaction direction="left-to-right" evidence="18">
        <dbReference type="Rhea" id="RHEA:44993"/>
    </physiologicalReaction>
</comment>
<evidence type="ECO:0000313" key="41">
    <source>
        <dbReference type="Proteomes" id="UP000694383"/>
    </source>
</evidence>
<sequence>MFCANCFVFLICSAFKILCFVLPCLLAAIPERSYVHQEGLPKLPVPPLKQTCERYLAILEPIVSKEELEHTRQLVQEFLKGGVGERLQKELERRARKTDNWLSEWWMQSAYLDCRMPLAVYTSPGVVLPRLHFQDRQGQMRFAAKLIAGVLDFKRMIDTKTLPVEYLSGKPLCMDQYYQILSSCRIPGPKRDTVVNHAVGKTPPTHIAVVHNFQFFVLDVYNSDGTPLTVDQIYMQLEKIWNSSLQTNKEPIGILTSQHRNTWGKAYNNLIKDKTNKESVRAIQKSIFAVCLDAPLPRVSDELYLSRVTAQMLHGGGARWNSGNRWFDKTLQFIVGEDGSCGLVYEHAPAEGPPIVFLIDHVVKYMQNIQMVRSPMVPLPMPQKLRFNITPEIKRDIENAKQNMNIMVHDLDVKVLRFPHFGKKLPKQYKLSPDGFVQMALQLAYFRMYNCCCSTYESASLRMFKYGRTDAIRSTTADSLQFVKAMQDSTKQKEEKVAMLEKAVQTHKENTYNAIYGQAIDRHLLGLRMQSITDLTSMPEIFMDTSYAVANHFNLSTSQVGSKTDCVMCFGPVVPDGYGVCYNPMDEHINIAITAFNSCEETNAANFAQAVEDSLLDMRALLEDAAVTRQ</sequence>
<dbReference type="FunFam" id="3.30.559.10:FF:000001">
    <property type="entry name" value="Carnitine O-acetyltransferase"/>
    <property type="match status" value="1"/>
</dbReference>
<evidence type="ECO:0000256" key="36">
    <source>
        <dbReference type="RuleBase" id="RU003801"/>
    </source>
</evidence>
<dbReference type="InterPro" id="IPR042231">
    <property type="entry name" value="Cho/carn_acyl_trans_2"/>
</dbReference>
<dbReference type="Proteomes" id="UP000694383">
    <property type="component" value="Unplaced"/>
</dbReference>
<accession>A0A8C8A0Y8</accession>
<keyword evidence="37" id="KW-0175">Coiled coil</keyword>
<evidence type="ECO:0000256" key="23">
    <source>
        <dbReference type="ARBA" id="ARBA00051534"/>
    </source>
</evidence>
<evidence type="ECO:0000256" key="30">
    <source>
        <dbReference type="ARBA" id="ARBA00058613"/>
    </source>
</evidence>
<dbReference type="GO" id="GO:0004092">
    <property type="term" value="F:carnitine O-acetyltransferase activity"/>
    <property type="evidence" value="ECO:0007669"/>
    <property type="project" value="UniProtKB-EC"/>
</dbReference>
<evidence type="ECO:0000259" key="39">
    <source>
        <dbReference type="Pfam" id="PF00755"/>
    </source>
</evidence>
<dbReference type="GO" id="GO:0006631">
    <property type="term" value="P:fatty acid metabolic process"/>
    <property type="evidence" value="ECO:0007669"/>
    <property type="project" value="UniProtKB-KW"/>
</dbReference>
<dbReference type="PROSITE" id="PS00440">
    <property type="entry name" value="ACYLTRANSF_C_2"/>
    <property type="match status" value="1"/>
</dbReference>
<proteinExistence type="inferred from homology"/>
<evidence type="ECO:0000256" key="19">
    <source>
        <dbReference type="ARBA" id="ARBA00050851"/>
    </source>
</evidence>
<name>A0A8C8A0Y8_9TELE</name>
<evidence type="ECO:0000256" key="12">
    <source>
        <dbReference type="ARBA" id="ARBA00023098"/>
    </source>
</evidence>
<evidence type="ECO:0000256" key="34">
    <source>
        <dbReference type="ARBA" id="ARBA00079830"/>
    </source>
</evidence>
<dbReference type="InterPro" id="IPR000542">
    <property type="entry name" value="Carn_acyl_trans"/>
</dbReference>
<dbReference type="GO" id="GO:0005743">
    <property type="term" value="C:mitochondrial inner membrane"/>
    <property type="evidence" value="ECO:0007669"/>
    <property type="project" value="UniProtKB-SubCell"/>
</dbReference>
<dbReference type="FunFam" id="3.30.559.70:FF:000002">
    <property type="entry name" value="Carnitine O-acetyltransferase"/>
    <property type="match status" value="1"/>
</dbReference>
<dbReference type="PANTHER" id="PTHR22589:SF50">
    <property type="entry name" value="CARNITINE O-ACETYLTRANSFERASE"/>
    <property type="match status" value="1"/>
</dbReference>
<comment type="catalytic activity">
    <reaction evidence="22">
        <text>octanoyl-CoA + (R)-carnitine = O-octanoyl-(R)-carnitine + CoA</text>
        <dbReference type="Rhea" id="RHEA:17177"/>
        <dbReference type="ChEBI" id="CHEBI:16347"/>
        <dbReference type="ChEBI" id="CHEBI:18102"/>
        <dbReference type="ChEBI" id="CHEBI:57287"/>
        <dbReference type="ChEBI" id="CHEBI:57386"/>
        <dbReference type="EC" id="2.3.1.137"/>
    </reaction>
    <physiologicalReaction direction="left-to-right" evidence="22">
        <dbReference type="Rhea" id="RHEA:17178"/>
    </physiologicalReaction>
</comment>
<evidence type="ECO:0000256" key="7">
    <source>
        <dbReference type="ARBA" id="ARBA00022679"/>
    </source>
</evidence>
<comment type="catalytic activity">
    <reaction evidence="19">
        <text>butanoyl-CoA + (R)-carnitine = O-butanoyl-(R)-carnitine + CoA</text>
        <dbReference type="Rhea" id="RHEA:44980"/>
        <dbReference type="ChEBI" id="CHEBI:16347"/>
        <dbReference type="ChEBI" id="CHEBI:21949"/>
        <dbReference type="ChEBI" id="CHEBI:57287"/>
        <dbReference type="ChEBI" id="CHEBI:57371"/>
    </reaction>
    <physiologicalReaction direction="left-to-right" evidence="19">
        <dbReference type="Rhea" id="RHEA:44981"/>
    </physiologicalReaction>
</comment>
<evidence type="ECO:0000256" key="16">
    <source>
        <dbReference type="ARBA" id="ARBA00023315"/>
    </source>
</evidence>
<dbReference type="GO" id="GO:0005783">
    <property type="term" value="C:endoplasmic reticulum"/>
    <property type="evidence" value="ECO:0007669"/>
    <property type="project" value="UniProtKB-SubCell"/>
</dbReference>
<protein>
    <recommendedName>
        <fullName evidence="33">Carnitine O-acetyltransferase</fullName>
        <ecNumber evidence="31">2.3.1.137</ecNumber>
        <ecNumber evidence="32">2.3.1.7</ecNumber>
    </recommendedName>
    <alternativeName>
        <fullName evidence="34">Carnitine acetyltransferase</fullName>
    </alternativeName>
</protein>
<keyword evidence="14" id="KW-0472">Membrane</keyword>
<evidence type="ECO:0000256" key="27">
    <source>
        <dbReference type="ARBA" id="ARBA00052310"/>
    </source>
</evidence>
<comment type="catalytic activity">
    <reaction evidence="27">
        <text>(R)-carnitine + acetyl-CoA = O-acetyl-(R)-carnitine + CoA</text>
        <dbReference type="Rhea" id="RHEA:21136"/>
        <dbReference type="ChEBI" id="CHEBI:16347"/>
        <dbReference type="ChEBI" id="CHEBI:57287"/>
        <dbReference type="ChEBI" id="CHEBI:57288"/>
        <dbReference type="ChEBI" id="CHEBI:57589"/>
        <dbReference type="EC" id="2.3.1.7"/>
    </reaction>
    <physiologicalReaction direction="left-to-right" evidence="27">
        <dbReference type="Rhea" id="RHEA:21137"/>
    </physiologicalReaction>
</comment>
<evidence type="ECO:0000256" key="20">
    <source>
        <dbReference type="ARBA" id="ARBA00050860"/>
    </source>
</evidence>
<evidence type="ECO:0000256" key="9">
    <source>
        <dbReference type="ARBA" id="ARBA00022824"/>
    </source>
</evidence>
<keyword evidence="16 36" id="KW-0012">Acyltransferase</keyword>
<evidence type="ECO:0000256" key="17">
    <source>
        <dbReference type="ARBA" id="ARBA00050133"/>
    </source>
</evidence>
<feature type="signal peptide" evidence="38">
    <location>
        <begin position="1"/>
        <end position="27"/>
    </location>
</feature>
<comment type="catalytic activity">
    <reaction evidence="26">
        <text>hexanoyl-CoA + (R)-carnitine = O-hexanoyl-(R)-carnitine + CoA</text>
        <dbReference type="Rhea" id="RHEA:44972"/>
        <dbReference type="ChEBI" id="CHEBI:16347"/>
        <dbReference type="ChEBI" id="CHEBI:57287"/>
        <dbReference type="ChEBI" id="CHEBI:62620"/>
        <dbReference type="ChEBI" id="CHEBI:84834"/>
    </reaction>
    <physiologicalReaction direction="left-to-right" evidence="26">
        <dbReference type="Rhea" id="RHEA:44973"/>
    </physiologicalReaction>
</comment>
<comment type="subunit">
    <text evidence="5">Monomer.</text>
</comment>
<feature type="domain" description="Choline/carnitine acyltransferase" evidence="39">
    <location>
        <begin position="43"/>
        <end position="612"/>
    </location>
</feature>
<evidence type="ECO:0000256" key="31">
    <source>
        <dbReference type="ARBA" id="ARBA00066418"/>
    </source>
</evidence>
<evidence type="ECO:0000256" key="1">
    <source>
        <dbReference type="ARBA" id="ARBA00004240"/>
    </source>
</evidence>
<evidence type="ECO:0000256" key="35">
    <source>
        <dbReference type="PIRSR" id="PIRSR600542-1"/>
    </source>
</evidence>
<evidence type="ECO:0000256" key="2">
    <source>
        <dbReference type="ARBA" id="ARBA00004275"/>
    </source>
</evidence>
<reference evidence="40" key="2">
    <citation type="submission" date="2025-09" db="UniProtKB">
        <authorList>
            <consortium name="Ensembl"/>
        </authorList>
    </citation>
    <scope>IDENTIFICATION</scope>
</reference>
<dbReference type="GO" id="GO:0005777">
    <property type="term" value="C:peroxisome"/>
    <property type="evidence" value="ECO:0007669"/>
    <property type="project" value="UniProtKB-SubCell"/>
</dbReference>
<evidence type="ECO:0000256" key="18">
    <source>
        <dbReference type="ARBA" id="ARBA00050207"/>
    </source>
</evidence>
<keyword evidence="15" id="KW-0576">Peroxisome</keyword>
<evidence type="ECO:0000256" key="37">
    <source>
        <dbReference type="SAM" id="Coils"/>
    </source>
</evidence>
<evidence type="ECO:0000256" key="22">
    <source>
        <dbReference type="ARBA" id="ARBA00051518"/>
    </source>
</evidence>
<keyword evidence="11" id="KW-0007">Acetylation</keyword>
<dbReference type="PANTHER" id="PTHR22589">
    <property type="entry name" value="CARNITINE O-ACYLTRANSFERASE"/>
    <property type="match status" value="1"/>
</dbReference>
<comment type="catalytic activity">
    <reaction evidence="28">
        <text>acetoacetyl-CoA + (R)-carnitine = O-3-oxobutanoyl-(R)-carnitine + CoA</text>
        <dbReference type="Rhea" id="RHEA:44996"/>
        <dbReference type="ChEBI" id="CHEBI:16347"/>
        <dbReference type="ChEBI" id="CHEBI:57286"/>
        <dbReference type="ChEBI" id="CHEBI:57287"/>
        <dbReference type="ChEBI" id="CHEBI:84841"/>
    </reaction>
    <physiologicalReaction direction="left-to-right" evidence="28">
        <dbReference type="Rhea" id="RHEA:44997"/>
    </physiologicalReaction>
</comment>
<comment type="function">
    <text evidence="30">Catalyzes the reversible transfer of acyl groups from carnitine to coenzyme A (CoA) and regulates the acyl-CoA/CoA ratio. Also plays a crucial role in the transport of fatty acids for beta-oxidation. Responsible for the synthesis of short- and branched-chain acylcarnitines. Active towards some branched-chain amino acid oxidation pathway (BCAAO) intermediates. Trans-2-enoyl-CoAs and 2-methylacyl-CoAs are poor substrates.</text>
</comment>
<evidence type="ECO:0000256" key="33">
    <source>
        <dbReference type="ARBA" id="ARBA00074976"/>
    </source>
</evidence>
<keyword evidence="9" id="KW-0256">Endoplasmic reticulum</keyword>
<comment type="catalytic activity">
    <reaction evidence="21">
        <text>4,8-dimethylnonanoyl-CoA + (R)-carnitine = O-4,8-dimethylnonanoyl-(R)-carnitine + CoA</text>
        <dbReference type="Rhea" id="RHEA:44860"/>
        <dbReference type="ChEBI" id="CHEBI:16347"/>
        <dbReference type="ChEBI" id="CHEBI:57287"/>
        <dbReference type="ChEBI" id="CHEBI:77061"/>
        <dbReference type="ChEBI" id="CHEBI:84654"/>
    </reaction>
    <physiologicalReaction direction="left-to-right" evidence="21">
        <dbReference type="Rhea" id="RHEA:44861"/>
    </physiologicalReaction>
</comment>
<evidence type="ECO:0000313" key="40">
    <source>
        <dbReference type="Ensembl" id="ENSOSIP00000051496.1"/>
    </source>
</evidence>
<evidence type="ECO:0000256" key="21">
    <source>
        <dbReference type="ARBA" id="ARBA00051087"/>
    </source>
</evidence>
<dbReference type="GeneTree" id="ENSGT01150000286917"/>
<evidence type="ECO:0000256" key="32">
    <source>
        <dbReference type="ARBA" id="ARBA00066910"/>
    </source>
</evidence>
<evidence type="ECO:0000256" key="8">
    <source>
        <dbReference type="ARBA" id="ARBA00022792"/>
    </source>
</evidence>
<evidence type="ECO:0000256" key="38">
    <source>
        <dbReference type="SAM" id="SignalP"/>
    </source>
</evidence>
<dbReference type="SUPFAM" id="SSF52777">
    <property type="entry name" value="CoA-dependent acyltransferases"/>
    <property type="match status" value="2"/>
</dbReference>
<comment type="similarity">
    <text evidence="4 36">Belongs to the carnitine/choline acetyltransferase family.</text>
</comment>
<evidence type="ECO:0000256" key="4">
    <source>
        <dbReference type="ARBA" id="ARBA00005232"/>
    </source>
</evidence>
<dbReference type="GO" id="GO:0008458">
    <property type="term" value="F:carnitine O-octanoyltransferase activity"/>
    <property type="evidence" value="ECO:0007669"/>
    <property type="project" value="UniProtKB-EC"/>
</dbReference>
<dbReference type="Gene3D" id="3.30.559.70">
    <property type="entry name" value="Choline/Carnitine o-acyltransferase, domain 2"/>
    <property type="match status" value="1"/>
</dbReference>
<keyword evidence="13" id="KW-0496">Mitochondrion</keyword>
<evidence type="ECO:0000256" key="14">
    <source>
        <dbReference type="ARBA" id="ARBA00023136"/>
    </source>
</evidence>
<keyword evidence="6" id="KW-0813">Transport</keyword>
<evidence type="ECO:0000256" key="5">
    <source>
        <dbReference type="ARBA" id="ARBA00011245"/>
    </source>
</evidence>
<keyword evidence="41" id="KW-1185">Reference proteome</keyword>
<feature type="active site" description="Proton acceptor" evidence="35">
    <location>
        <position position="347"/>
    </location>
</feature>
<evidence type="ECO:0000256" key="10">
    <source>
        <dbReference type="ARBA" id="ARBA00022832"/>
    </source>
</evidence>
<dbReference type="EC" id="2.3.1.137" evidence="31"/>
<feature type="chain" id="PRO_5034865424" description="Carnitine O-acetyltransferase" evidence="38">
    <location>
        <begin position="28"/>
        <end position="630"/>
    </location>
</feature>
<dbReference type="Ensembl" id="ENSOSIT00000054070.1">
    <property type="protein sequence ID" value="ENSOSIP00000051496.1"/>
    <property type="gene ID" value="ENSOSIG00000023840.1"/>
</dbReference>
<evidence type="ECO:0000256" key="3">
    <source>
        <dbReference type="ARBA" id="ARBA00004443"/>
    </source>
</evidence>
<organism evidence="40 41">
    <name type="scientific">Oryzias sinensis</name>
    <name type="common">Chinese medaka</name>
    <dbReference type="NCBI Taxonomy" id="183150"/>
    <lineage>
        <taxon>Eukaryota</taxon>
        <taxon>Metazoa</taxon>
        <taxon>Chordata</taxon>
        <taxon>Craniata</taxon>
        <taxon>Vertebrata</taxon>
        <taxon>Euteleostomi</taxon>
        <taxon>Actinopterygii</taxon>
        <taxon>Neopterygii</taxon>
        <taxon>Teleostei</taxon>
        <taxon>Neoteleostei</taxon>
        <taxon>Acanthomorphata</taxon>
        <taxon>Ovalentaria</taxon>
        <taxon>Atherinomorphae</taxon>
        <taxon>Beloniformes</taxon>
        <taxon>Adrianichthyidae</taxon>
        <taxon>Oryziinae</taxon>
        <taxon>Oryzias</taxon>
    </lineage>
</organism>
<evidence type="ECO:0000256" key="6">
    <source>
        <dbReference type="ARBA" id="ARBA00022448"/>
    </source>
</evidence>
<comment type="catalytic activity">
    <reaction evidence="20">
        <text>3-hydroxybutanoyl-CoA + (R)-carnitine = O-3-hydroxybutanoyl-(R)-carnitine + CoA</text>
        <dbReference type="Rhea" id="RHEA:45000"/>
        <dbReference type="ChEBI" id="CHEBI:16347"/>
        <dbReference type="ChEBI" id="CHEBI:57287"/>
        <dbReference type="ChEBI" id="CHEBI:78611"/>
        <dbReference type="ChEBI" id="CHEBI:84842"/>
    </reaction>
    <physiologicalReaction direction="left-to-right" evidence="20">
        <dbReference type="Rhea" id="RHEA:45001"/>
    </physiologicalReaction>
</comment>
<evidence type="ECO:0000256" key="11">
    <source>
        <dbReference type="ARBA" id="ARBA00022990"/>
    </source>
</evidence>